<evidence type="ECO:0000313" key="3">
    <source>
        <dbReference type="Proteomes" id="UP000192569"/>
    </source>
</evidence>
<name>A0A1W1VTK4_9FIRM</name>
<evidence type="ECO:0000259" key="1">
    <source>
        <dbReference type="Pfam" id="PF23988"/>
    </source>
</evidence>
<dbReference type="AlphaFoldDB" id="A0A1W1VTK4"/>
<protein>
    <recommendedName>
        <fullName evidence="1">DUF7309 domain-containing protein</fullName>
    </recommendedName>
</protein>
<dbReference type="STRING" id="698762.SAMN00808754_1599"/>
<reference evidence="2 3" key="1">
    <citation type="submission" date="2017-04" db="EMBL/GenBank/DDBJ databases">
        <authorList>
            <person name="Afonso C.L."/>
            <person name="Miller P.J."/>
            <person name="Scott M.A."/>
            <person name="Spackman E."/>
            <person name="Goraichik I."/>
            <person name="Dimitrov K.M."/>
            <person name="Suarez D.L."/>
            <person name="Swayne D.E."/>
        </authorList>
    </citation>
    <scope>NUCLEOTIDE SEQUENCE [LARGE SCALE GENOMIC DNA]</scope>
    <source>
        <strain evidence="2 3">ToBE</strain>
    </source>
</reference>
<evidence type="ECO:0000313" key="2">
    <source>
        <dbReference type="EMBL" id="SMB96702.1"/>
    </source>
</evidence>
<dbReference type="EMBL" id="LT838272">
    <property type="protein sequence ID" value="SMB96702.1"/>
    <property type="molecule type" value="Genomic_DNA"/>
</dbReference>
<dbReference type="Proteomes" id="UP000192569">
    <property type="component" value="Chromosome I"/>
</dbReference>
<accession>A0A1W1VTK4</accession>
<dbReference type="Pfam" id="PF23988">
    <property type="entry name" value="DUF7309"/>
    <property type="match status" value="1"/>
</dbReference>
<organism evidence="2 3">
    <name type="scientific">Thermanaeromonas toyohensis ToBE</name>
    <dbReference type="NCBI Taxonomy" id="698762"/>
    <lineage>
        <taxon>Bacteria</taxon>
        <taxon>Bacillati</taxon>
        <taxon>Bacillota</taxon>
        <taxon>Clostridia</taxon>
        <taxon>Neomoorellales</taxon>
        <taxon>Neomoorellaceae</taxon>
        <taxon>Thermanaeromonas</taxon>
    </lineage>
</organism>
<dbReference type="RefSeq" id="WP_084665210.1">
    <property type="nucleotide sequence ID" value="NZ_LT838272.1"/>
</dbReference>
<keyword evidence="3" id="KW-1185">Reference proteome</keyword>
<gene>
    <name evidence="2" type="ORF">SAMN00808754_1599</name>
</gene>
<sequence length="174" mass="19935">MAEEATISQWQVLYNLAQAFREVGPWQWMSEDSLFGVQDPETGKVGYCAVIGELKETYGLVVYPGSEGLVSYVMMKEIQDPRDLHFMSHQEALSLIFANSNEVSNKDKALIRELGLKFRGKNAWPVFRSMQPWYFFQPHLQIAKLTRGKPFSVPRPACKGALQPRGVIFYSRRK</sequence>
<dbReference type="InterPro" id="IPR055733">
    <property type="entry name" value="DUF7309"/>
</dbReference>
<feature type="domain" description="DUF7309" evidence="1">
    <location>
        <begin position="10"/>
        <end position="135"/>
    </location>
</feature>
<proteinExistence type="predicted"/>
<dbReference type="OrthoDB" id="9801392at2"/>